<organism evidence="2 3">
    <name type="scientific">Brenneria goodwinii</name>
    <dbReference type="NCBI Taxonomy" id="1109412"/>
    <lineage>
        <taxon>Bacteria</taxon>
        <taxon>Pseudomonadati</taxon>
        <taxon>Pseudomonadota</taxon>
        <taxon>Gammaproteobacteria</taxon>
        <taxon>Enterobacterales</taxon>
        <taxon>Pectobacteriaceae</taxon>
        <taxon>Brenneria</taxon>
    </lineage>
</organism>
<dbReference type="EMBL" id="CGIG01000001">
    <property type="protein sequence ID" value="CPR14492.1"/>
    <property type="molecule type" value="Genomic_DNA"/>
</dbReference>
<name>A0A0G4JRE1_9GAMM</name>
<sequence length="98" mass="11651">MWIEELETRLDEAFQDLERSIQQQQQIWQRDYQHLQQQLVQAKQRDTQLCEQIKQLVDRLNAMDSSPERNPLLHKVKIISAHLDALAKDASDFLRSLP</sequence>
<dbReference type="STRING" id="1109412.BN1221_00906c"/>
<accession>A0A0G4JRE1</accession>
<dbReference type="Proteomes" id="UP000044377">
    <property type="component" value="Unassembled WGS sequence"/>
</dbReference>
<dbReference type="AlphaFoldDB" id="A0A0G4JRE1"/>
<feature type="coiled-coil region" evidence="1">
    <location>
        <begin position="3"/>
        <end position="45"/>
    </location>
</feature>
<protein>
    <submittedName>
        <fullName evidence="2">Uncharacterized protein</fullName>
    </submittedName>
</protein>
<reference evidence="3" key="1">
    <citation type="submission" date="2015-01" db="EMBL/GenBank/DDBJ databases">
        <authorList>
            <person name="Paterson Steve"/>
        </authorList>
    </citation>
    <scope>NUCLEOTIDE SEQUENCE [LARGE SCALE GENOMIC DNA]</scope>
    <source>
        <strain evidence="3">OBR1</strain>
    </source>
</reference>
<dbReference type="OrthoDB" id="6415292at2"/>
<evidence type="ECO:0000313" key="3">
    <source>
        <dbReference type="Proteomes" id="UP000044377"/>
    </source>
</evidence>
<gene>
    <name evidence="2" type="ORF">BN1221_00906c</name>
</gene>
<evidence type="ECO:0000313" key="2">
    <source>
        <dbReference type="EMBL" id="CPR14492.1"/>
    </source>
</evidence>
<evidence type="ECO:0000256" key="1">
    <source>
        <dbReference type="SAM" id="Coils"/>
    </source>
</evidence>
<dbReference type="RefSeq" id="WP_048636308.1">
    <property type="nucleotide sequence ID" value="NZ_CGIG01000001.1"/>
</dbReference>
<proteinExistence type="predicted"/>
<keyword evidence="1" id="KW-0175">Coiled coil</keyword>
<keyword evidence="3" id="KW-1185">Reference proteome</keyword>